<proteinExistence type="predicted"/>
<keyword evidence="1" id="KW-0963">Cytoplasm</keyword>
<sequence length="56" mass="6637">MKFNRRKNRGRTQLRRKYLDEFRGKVLTTMTGLTIVNELGEDITPEKLVVEKANRD</sequence>
<protein>
    <submittedName>
        <fullName evidence="2">DUF896 domain-containing protein</fullName>
    </submittedName>
</protein>
<dbReference type="InterPro" id="IPR009242">
    <property type="entry name" value="DUF896"/>
</dbReference>
<gene>
    <name evidence="2" type="ORF">QGM71_12175</name>
</gene>
<dbReference type="Proteomes" id="UP001335737">
    <property type="component" value="Unassembled WGS sequence"/>
</dbReference>
<dbReference type="RefSeq" id="WP_327607816.1">
    <property type="nucleotide sequence ID" value="NZ_JARZFX010000005.1"/>
</dbReference>
<evidence type="ECO:0000313" key="2">
    <source>
        <dbReference type="EMBL" id="MEC5424248.1"/>
    </source>
</evidence>
<evidence type="ECO:0000256" key="1">
    <source>
        <dbReference type="ARBA" id="ARBA00022490"/>
    </source>
</evidence>
<organism evidence="2 3">
    <name type="scientific">Virgibacillus tibetensis</name>
    <dbReference type="NCBI Taxonomy" id="3042313"/>
    <lineage>
        <taxon>Bacteria</taxon>
        <taxon>Bacillati</taxon>
        <taxon>Bacillota</taxon>
        <taxon>Bacilli</taxon>
        <taxon>Bacillales</taxon>
        <taxon>Bacillaceae</taxon>
        <taxon>Virgibacillus</taxon>
    </lineage>
</organism>
<accession>A0ABU6KGN1</accession>
<dbReference type="Pfam" id="PF05979">
    <property type="entry name" value="DUF896"/>
    <property type="match status" value="1"/>
</dbReference>
<evidence type="ECO:0000313" key="3">
    <source>
        <dbReference type="Proteomes" id="UP001335737"/>
    </source>
</evidence>
<keyword evidence="3" id="KW-1185">Reference proteome</keyword>
<reference evidence="2 3" key="1">
    <citation type="journal article" date="2024" name="Int. J. Syst. Evol. Microbiol.">
        <title>Virgibacillus tibetensis sp. nov., isolated from salt lake on the Tibetan Plateau of China.</title>
        <authorList>
            <person name="Phurbu D."/>
            <person name="Liu Z.-X."/>
            <person name="Wang R."/>
            <person name="Zheng Y.-Y."/>
            <person name="Liu H.-C."/>
            <person name="Zhou Y.-G."/>
            <person name="Yu Y.-J."/>
            <person name="Li A.-H."/>
        </authorList>
    </citation>
    <scope>NUCLEOTIDE SEQUENCE [LARGE SCALE GENOMIC DNA]</scope>
    <source>
        <strain evidence="2 3">C22-A2</strain>
    </source>
</reference>
<comment type="caution">
    <text evidence="2">The sequence shown here is derived from an EMBL/GenBank/DDBJ whole genome shotgun (WGS) entry which is preliminary data.</text>
</comment>
<dbReference type="EMBL" id="JARZFX010000005">
    <property type="protein sequence ID" value="MEC5424248.1"/>
    <property type="molecule type" value="Genomic_DNA"/>
</dbReference>
<name>A0ABU6KGN1_9BACI</name>